<comment type="similarity">
    <text evidence="2">Belongs to the PBP/GOBP family.</text>
</comment>
<dbReference type="GO" id="GO:0005549">
    <property type="term" value="F:odorant binding"/>
    <property type="evidence" value="ECO:0007669"/>
    <property type="project" value="InterPro"/>
</dbReference>
<evidence type="ECO:0000256" key="1">
    <source>
        <dbReference type="ARBA" id="ARBA00004613"/>
    </source>
</evidence>
<accession>A0A0X8B0P2</accession>
<dbReference type="PANTHER" id="PTHR11857:SF43">
    <property type="entry name" value="GEO07291P1-RELATED"/>
    <property type="match status" value="1"/>
</dbReference>
<dbReference type="GO" id="GO:0005615">
    <property type="term" value="C:extracellular space"/>
    <property type="evidence" value="ECO:0007669"/>
    <property type="project" value="TreeGrafter"/>
</dbReference>
<dbReference type="EMBL" id="KT250751">
    <property type="protein sequence ID" value="ALZ41695.1"/>
    <property type="molecule type" value="mRNA"/>
</dbReference>
<proteinExistence type="evidence at transcript level"/>
<keyword evidence="3" id="KW-0964">Secreted</keyword>
<protein>
    <submittedName>
        <fullName evidence="6">Odorant binding protein 13</fullName>
    </submittedName>
</protein>
<dbReference type="CDD" id="cd23992">
    <property type="entry name" value="PBP_GOBP"/>
    <property type="match status" value="1"/>
</dbReference>
<dbReference type="Gene3D" id="1.10.238.20">
    <property type="entry name" value="Pheromone/general odorant binding protein domain"/>
    <property type="match status" value="1"/>
</dbReference>
<sequence length="153" mass="17801">MKFVVLIALAVFALTNAEEWKRKESDEIKAIRAECLKEAPVSDENIKKMMNLEFPDEESVRKYVLCTATKMGTFCEKEGFHPDRIAQQFRVDMDEDEFIKIINDCADKNEQNSSPDVWAFRGHQCIMSGKIGDRVKTYIHEQHKKLQAQKKEE</sequence>
<evidence type="ECO:0000256" key="2">
    <source>
        <dbReference type="ARBA" id="ARBA00008098"/>
    </source>
</evidence>
<gene>
    <name evidence="6" type="primary">OBP13</name>
</gene>
<evidence type="ECO:0000313" key="6">
    <source>
        <dbReference type="EMBL" id="ALZ41695.1"/>
    </source>
</evidence>
<dbReference type="AlphaFoldDB" id="A0A0X8B0P2"/>
<dbReference type="InterPro" id="IPR006170">
    <property type="entry name" value="PBP/GOBP"/>
</dbReference>
<dbReference type="Pfam" id="PF01395">
    <property type="entry name" value="PBP_GOBP"/>
    <property type="match status" value="1"/>
</dbReference>
<dbReference type="PANTHER" id="PTHR11857">
    <property type="entry name" value="ODORANT BINDING PROTEIN-RELATED"/>
    <property type="match status" value="1"/>
</dbReference>
<feature type="signal peptide" evidence="5">
    <location>
        <begin position="1"/>
        <end position="17"/>
    </location>
</feature>
<keyword evidence="4 5" id="KW-0732">Signal</keyword>
<dbReference type="SMART" id="SM00708">
    <property type="entry name" value="PhBP"/>
    <property type="match status" value="1"/>
</dbReference>
<evidence type="ECO:0000256" key="3">
    <source>
        <dbReference type="ARBA" id="ARBA00022525"/>
    </source>
</evidence>
<dbReference type="InterPro" id="IPR036728">
    <property type="entry name" value="PBP_GOBP_sf"/>
</dbReference>
<dbReference type="SUPFAM" id="SSF47565">
    <property type="entry name" value="Insect pheromone/odorant-binding proteins"/>
    <property type="match status" value="1"/>
</dbReference>
<evidence type="ECO:0000256" key="4">
    <source>
        <dbReference type="ARBA" id="ARBA00022729"/>
    </source>
</evidence>
<reference evidence="6" key="1">
    <citation type="submission" date="2015-07" db="EMBL/GenBank/DDBJ databases">
        <title>Identification and tissue distribution of odorant binding protein genes in the vegetable leafminer Liriomyza sativae.</title>
        <authorList>
            <person name="Zhang L."/>
            <person name="Lei Z."/>
        </authorList>
    </citation>
    <scope>NUCLEOTIDE SEQUENCE</scope>
</reference>
<evidence type="ECO:0000256" key="5">
    <source>
        <dbReference type="SAM" id="SignalP"/>
    </source>
</evidence>
<organism evidence="6">
    <name type="scientific">Liriomyza sativae</name>
    <name type="common">Vegetable leafminer</name>
    <dbReference type="NCBI Taxonomy" id="127406"/>
    <lineage>
        <taxon>Eukaryota</taxon>
        <taxon>Metazoa</taxon>
        <taxon>Ecdysozoa</taxon>
        <taxon>Arthropoda</taxon>
        <taxon>Hexapoda</taxon>
        <taxon>Insecta</taxon>
        <taxon>Pterygota</taxon>
        <taxon>Neoptera</taxon>
        <taxon>Endopterygota</taxon>
        <taxon>Diptera</taxon>
        <taxon>Brachycera</taxon>
        <taxon>Muscomorpha</taxon>
        <taxon>Opomyzoidea</taxon>
        <taxon>Agromyzidae</taxon>
        <taxon>Phytomyzinae</taxon>
        <taxon>Liriomyza</taxon>
    </lineage>
</organism>
<comment type="subcellular location">
    <subcellularLocation>
        <location evidence="1">Secreted</location>
    </subcellularLocation>
</comment>
<name>A0A0X8B0P2_LIRSA</name>
<feature type="chain" id="PRO_5007064291" evidence="5">
    <location>
        <begin position="18"/>
        <end position="153"/>
    </location>
</feature>
<dbReference type="GO" id="GO:0007608">
    <property type="term" value="P:sensory perception of smell"/>
    <property type="evidence" value="ECO:0007669"/>
    <property type="project" value="TreeGrafter"/>
</dbReference>